<feature type="coiled-coil region" evidence="1">
    <location>
        <begin position="499"/>
        <end position="533"/>
    </location>
</feature>
<dbReference type="Gene3D" id="1.20.1270.60">
    <property type="entry name" value="Arfaptin homology (AH) domain/BAR domain"/>
    <property type="match status" value="1"/>
</dbReference>
<protein>
    <recommendedName>
        <fullName evidence="3">PX domain-containing protein</fullName>
    </recommendedName>
</protein>
<dbReference type="GO" id="GO:0035091">
    <property type="term" value="F:phosphatidylinositol binding"/>
    <property type="evidence" value="ECO:0007669"/>
    <property type="project" value="InterPro"/>
</dbReference>
<organism evidence="4 5">
    <name type="scientific">Blepharisma stoltei</name>
    <dbReference type="NCBI Taxonomy" id="1481888"/>
    <lineage>
        <taxon>Eukaryota</taxon>
        <taxon>Sar</taxon>
        <taxon>Alveolata</taxon>
        <taxon>Ciliophora</taxon>
        <taxon>Postciliodesmatophora</taxon>
        <taxon>Heterotrichea</taxon>
        <taxon>Heterotrichida</taxon>
        <taxon>Blepharismidae</taxon>
        <taxon>Blepharisma</taxon>
    </lineage>
</organism>
<dbReference type="Proteomes" id="UP001162131">
    <property type="component" value="Unassembled WGS sequence"/>
</dbReference>
<evidence type="ECO:0000259" key="3">
    <source>
        <dbReference type="PROSITE" id="PS50195"/>
    </source>
</evidence>
<feature type="domain" description="PX" evidence="3">
    <location>
        <begin position="222"/>
        <end position="333"/>
    </location>
</feature>
<accession>A0AAU9IV70</accession>
<evidence type="ECO:0000313" key="5">
    <source>
        <dbReference type="Proteomes" id="UP001162131"/>
    </source>
</evidence>
<dbReference type="PANTHER" id="PTHR10555">
    <property type="entry name" value="SORTING NEXIN"/>
    <property type="match status" value="1"/>
</dbReference>
<dbReference type="AlphaFoldDB" id="A0AAU9IV70"/>
<evidence type="ECO:0000256" key="1">
    <source>
        <dbReference type="SAM" id="Coils"/>
    </source>
</evidence>
<sequence>MNASISSLSFSALERKYYVAEFDRLTEKQENSIIDRTLSREEYMNFLKRLKISRTDCDDIWNLVNENQNVLKLPNFMAAMRLCSVLKQGLRVGKENLIKEQSVLARKSKDKDTKNTEDSKPGGMPNKKTENGKGKNTNDRLSDIPAMQETAQNILPKMPALPDDKKFPAFEKPIENIYTGNKSPLKNFEEKTPTPALTEKSIFQAPLNLINVPEPSAFNKREISVETPTQVISGWFGSSSYHTYPIITQINDQIYRVTRRFSDLDWMHNLLVKNYCGFLIPPRPDKRIINNNNDKFIEERRLQIEKYLNIILNNPVLGMSLPFKVFTQARDENFEIEKKSAEDRQENLQAKSFEDIIDSVYAKFQTNYQKLFTDIPIKEDIENIVENIIKLDSPTQSCINSFQNWTNQQKLTIDAFREFEIPEEPDISDIFQQHSKNCQQNFEELDQFHSDFSNEHLRLEGLKQAINSYKGSISKYHEQEALISRKYAKHKNSYDEETASRYLQELESAEIDLEKLTKSLSKIESNLIQENMRFEATRSEEIMKTVIGITKKQREFYEKECVFWQNALEKF</sequence>
<dbReference type="InterPro" id="IPR027267">
    <property type="entry name" value="AH/BAR_dom_sf"/>
</dbReference>
<gene>
    <name evidence="4" type="ORF">BSTOLATCC_MIC15492</name>
</gene>
<dbReference type="Pfam" id="PF00787">
    <property type="entry name" value="PX"/>
    <property type="match status" value="1"/>
</dbReference>
<proteinExistence type="predicted"/>
<dbReference type="GO" id="GO:0005768">
    <property type="term" value="C:endosome"/>
    <property type="evidence" value="ECO:0007669"/>
    <property type="project" value="TreeGrafter"/>
</dbReference>
<dbReference type="SUPFAM" id="SSF64268">
    <property type="entry name" value="PX domain"/>
    <property type="match status" value="1"/>
</dbReference>
<name>A0AAU9IV70_9CILI</name>
<keyword evidence="5" id="KW-1185">Reference proteome</keyword>
<feature type="region of interest" description="Disordered" evidence="2">
    <location>
        <begin position="103"/>
        <end position="141"/>
    </location>
</feature>
<dbReference type="Gene3D" id="3.30.1520.10">
    <property type="entry name" value="Phox-like domain"/>
    <property type="match status" value="1"/>
</dbReference>
<dbReference type="PANTHER" id="PTHR10555:SF170">
    <property type="entry name" value="FI18122P1"/>
    <property type="match status" value="1"/>
</dbReference>
<dbReference type="InterPro" id="IPR036871">
    <property type="entry name" value="PX_dom_sf"/>
</dbReference>
<dbReference type="PROSITE" id="PS50195">
    <property type="entry name" value="PX"/>
    <property type="match status" value="1"/>
</dbReference>
<dbReference type="EMBL" id="CAJZBQ010000015">
    <property type="protein sequence ID" value="CAG9316049.1"/>
    <property type="molecule type" value="Genomic_DNA"/>
</dbReference>
<reference evidence="4" key="1">
    <citation type="submission" date="2021-09" db="EMBL/GenBank/DDBJ databases">
        <authorList>
            <consortium name="AG Swart"/>
            <person name="Singh M."/>
            <person name="Singh A."/>
            <person name="Seah K."/>
            <person name="Emmerich C."/>
        </authorList>
    </citation>
    <scope>NUCLEOTIDE SEQUENCE</scope>
    <source>
        <strain evidence="4">ATCC30299</strain>
    </source>
</reference>
<dbReference type="SUPFAM" id="SSF47473">
    <property type="entry name" value="EF-hand"/>
    <property type="match status" value="1"/>
</dbReference>
<evidence type="ECO:0000256" key="2">
    <source>
        <dbReference type="SAM" id="MobiDB-lite"/>
    </source>
</evidence>
<feature type="compositionally biased region" description="Basic and acidic residues" evidence="2">
    <location>
        <begin position="107"/>
        <end position="120"/>
    </location>
</feature>
<dbReference type="InterPro" id="IPR011992">
    <property type="entry name" value="EF-hand-dom_pair"/>
</dbReference>
<evidence type="ECO:0000313" key="4">
    <source>
        <dbReference type="EMBL" id="CAG9316049.1"/>
    </source>
</evidence>
<dbReference type="InterPro" id="IPR001683">
    <property type="entry name" value="PX_dom"/>
</dbReference>
<feature type="compositionally biased region" description="Basic and acidic residues" evidence="2">
    <location>
        <begin position="127"/>
        <end position="141"/>
    </location>
</feature>
<dbReference type="SMART" id="SM00312">
    <property type="entry name" value="PX"/>
    <property type="match status" value="1"/>
</dbReference>
<keyword evidence="1" id="KW-0175">Coiled coil</keyword>
<comment type="caution">
    <text evidence="4">The sequence shown here is derived from an EMBL/GenBank/DDBJ whole genome shotgun (WGS) entry which is preliminary data.</text>
</comment>
<dbReference type="Gene3D" id="1.10.238.10">
    <property type="entry name" value="EF-hand"/>
    <property type="match status" value="1"/>
</dbReference>